<proteinExistence type="predicted"/>
<gene>
    <name evidence="2" type="ORF">QBC40DRAFT_195992</name>
</gene>
<organism evidence="2 3">
    <name type="scientific">Triangularia verruculosa</name>
    <dbReference type="NCBI Taxonomy" id="2587418"/>
    <lineage>
        <taxon>Eukaryota</taxon>
        <taxon>Fungi</taxon>
        <taxon>Dikarya</taxon>
        <taxon>Ascomycota</taxon>
        <taxon>Pezizomycotina</taxon>
        <taxon>Sordariomycetes</taxon>
        <taxon>Sordariomycetidae</taxon>
        <taxon>Sordariales</taxon>
        <taxon>Podosporaceae</taxon>
        <taxon>Triangularia</taxon>
    </lineage>
</organism>
<reference evidence="2" key="1">
    <citation type="journal article" date="2023" name="Mol. Phylogenet. Evol.">
        <title>Genome-scale phylogeny and comparative genomics of the fungal order Sordariales.</title>
        <authorList>
            <person name="Hensen N."/>
            <person name="Bonometti L."/>
            <person name="Westerberg I."/>
            <person name="Brannstrom I.O."/>
            <person name="Guillou S."/>
            <person name="Cros-Aarteil S."/>
            <person name="Calhoun S."/>
            <person name="Haridas S."/>
            <person name="Kuo A."/>
            <person name="Mondo S."/>
            <person name="Pangilinan J."/>
            <person name="Riley R."/>
            <person name="LaButti K."/>
            <person name="Andreopoulos B."/>
            <person name="Lipzen A."/>
            <person name="Chen C."/>
            <person name="Yan M."/>
            <person name="Daum C."/>
            <person name="Ng V."/>
            <person name="Clum A."/>
            <person name="Steindorff A."/>
            <person name="Ohm R.A."/>
            <person name="Martin F."/>
            <person name="Silar P."/>
            <person name="Natvig D.O."/>
            <person name="Lalanne C."/>
            <person name="Gautier V."/>
            <person name="Ament-Velasquez S.L."/>
            <person name="Kruys A."/>
            <person name="Hutchinson M.I."/>
            <person name="Powell A.J."/>
            <person name="Barry K."/>
            <person name="Miller A.N."/>
            <person name="Grigoriev I.V."/>
            <person name="Debuchy R."/>
            <person name="Gladieux P."/>
            <person name="Hiltunen Thoren M."/>
            <person name="Johannesson H."/>
        </authorList>
    </citation>
    <scope>NUCLEOTIDE SEQUENCE</scope>
    <source>
        <strain evidence="2">CBS 315.58</strain>
    </source>
</reference>
<dbReference type="Proteomes" id="UP001303160">
    <property type="component" value="Unassembled WGS sequence"/>
</dbReference>
<evidence type="ECO:0000259" key="1">
    <source>
        <dbReference type="Pfam" id="PF06985"/>
    </source>
</evidence>
<dbReference type="PANTHER" id="PTHR33112:SF16">
    <property type="entry name" value="HETEROKARYON INCOMPATIBILITY DOMAIN-CONTAINING PROTEIN"/>
    <property type="match status" value="1"/>
</dbReference>
<comment type="caution">
    <text evidence="2">The sequence shown here is derived from an EMBL/GenBank/DDBJ whole genome shotgun (WGS) entry which is preliminary data.</text>
</comment>
<evidence type="ECO:0000313" key="2">
    <source>
        <dbReference type="EMBL" id="KAK4202613.1"/>
    </source>
</evidence>
<sequence length="752" mass="85854">MGWSEVGLEIGRGEFEELATTEYFLTDTLPTLPTLQDSSLNCNFCRVLRDALLNQYADLIRGVNVGRDPKEDQDRRDADPSLLTIRGFHSRIRFPGPDFFAVQLQVTILKRTEHSGLELFKGPFFMEWRIEAAEGNQSVTDHLNLPKPLKSLFDIKDLLPASYLVQDYEFVNSTFVPKMLLDVRDEPARLVSRETILTSSGRVPKYAALSYCWGPPEAASQQHTLTRDTLAQRLQQIRLEELPLTVRDAVCVTRALTLPYLWVDALCILQDDVSDWEQQCVDMHKIYGNAHITLCAAASKSCIDGLVQPHQYHALIPFKSAVHDVVGYYSLRLDIIGTKKLIAKYAPPVNKFTPDGNSWHNRGWVFQERASSHRKLLFWRNSIGLFCPSSDDLPLVYHTISGDCVSRPWELGVELTPMVVFRISRPNDHHSQGELLDMWLKLIRSYSTISASSFTNPLDILPAISGLAAMYHPYLTRNTSAQGLSRLIPDYIAGYWKQDLARSMLWSINLSGGHAAAMSPRIQLSRLLESLRTSSQKHRIPSWSQLTRDGSLNMFTDRFWATKYCNFRPTASILDARTKPAGDNPFGYTQENPHLLLQTKVVNLKALTSPNVTVKRVPSSTPYYSHQLFDGNQPLCLIRRDFADSPRALDGEEERKHHQALLKELSSCYLALIGNCDVKKRWESRRRRYWNRLCFRNNWDHKPIGLVLHPVPNGSPSDFYRVGIFMPNAWEPSRRLPELFESMGETREICLY</sequence>
<dbReference type="EMBL" id="MU863896">
    <property type="protein sequence ID" value="KAK4202613.1"/>
    <property type="molecule type" value="Genomic_DNA"/>
</dbReference>
<name>A0AAN7AWU9_9PEZI</name>
<accession>A0AAN7AWU9</accession>
<dbReference type="PANTHER" id="PTHR33112">
    <property type="entry name" value="DOMAIN PROTEIN, PUTATIVE-RELATED"/>
    <property type="match status" value="1"/>
</dbReference>
<reference evidence="2" key="2">
    <citation type="submission" date="2023-05" db="EMBL/GenBank/DDBJ databases">
        <authorList>
            <consortium name="Lawrence Berkeley National Laboratory"/>
            <person name="Steindorff A."/>
            <person name="Hensen N."/>
            <person name="Bonometti L."/>
            <person name="Westerberg I."/>
            <person name="Brannstrom I.O."/>
            <person name="Guillou S."/>
            <person name="Cros-Aarteil S."/>
            <person name="Calhoun S."/>
            <person name="Haridas S."/>
            <person name="Kuo A."/>
            <person name="Mondo S."/>
            <person name="Pangilinan J."/>
            <person name="Riley R."/>
            <person name="Labutti K."/>
            <person name="Andreopoulos B."/>
            <person name="Lipzen A."/>
            <person name="Chen C."/>
            <person name="Yanf M."/>
            <person name="Daum C."/>
            <person name="Ng V."/>
            <person name="Clum A."/>
            <person name="Ohm R."/>
            <person name="Martin F."/>
            <person name="Silar P."/>
            <person name="Natvig D."/>
            <person name="Lalanne C."/>
            <person name="Gautier V."/>
            <person name="Ament-Velasquez S.L."/>
            <person name="Kruys A."/>
            <person name="Hutchinson M.I."/>
            <person name="Powell A.J."/>
            <person name="Barry K."/>
            <person name="Miller A.N."/>
            <person name="Grigoriev I.V."/>
            <person name="Debuchy R."/>
            <person name="Gladieux P."/>
            <person name="Thoren M.H."/>
            <person name="Johannesson H."/>
        </authorList>
    </citation>
    <scope>NUCLEOTIDE SEQUENCE</scope>
    <source>
        <strain evidence="2">CBS 315.58</strain>
    </source>
</reference>
<feature type="domain" description="Heterokaryon incompatibility" evidence="1">
    <location>
        <begin position="206"/>
        <end position="368"/>
    </location>
</feature>
<dbReference type="Pfam" id="PF06985">
    <property type="entry name" value="HET"/>
    <property type="match status" value="1"/>
</dbReference>
<dbReference type="InterPro" id="IPR010730">
    <property type="entry name" value="HET"/>
</dbReference>
<dbReference type="AlphaFoldDB" id="A0AAN7AWU9"/>
<protein>
    <submittedName>
        <fullName evidence="2">Heterokaryon incompatibility protein-domain-containing protein</fullName>
    </submittedName>
</protein>
<evidence type="ECO:0000313" key="3">
    <source>
        <dbReference type="Proteomes" id="UP001303160"/>
    </source>
</evidence>
<keyword evidence="3" id="KW-1185">Reference proteome</keyword>